<dbReference type="Proteomes" id="UP000599523">
    <property type="component" value="Unassembled WGS sequence"/>
</dbReference>
<evidence type="ECO:0000256" key="2">
    <source>
        <dbReference type="ARBA" id="ARBA00022448"/>
    </source>
</evidence>
<dbReference type="CDD" id="cd13659">
    <property type="entry name" value="PBP2_PotF"/>
    <property type="match status" value="1"/>
</dbReference>
<dbReference type="AlphaFoldDB" id="A0A972FHJ8"/>
<evidence type="ECO:0000256" key="1">
    <source>
        <dbReference type="ARBA" id="ARBA00004418"/>
    </source>
</evidence>
<comment type="subcellular location">
    <subcellularLocation>
        <location evidence="1 5">Periplasm</location>
    </subcellularLocation>
</comment>
<dbReference type="PIRSF" id="PIRSF019574">
    <property type="entry name" value="Periplasmic_polyamine_BP"/>
    <property type="match status" value="1"/>
</dbReference>
<dbReference type="EMBL" id="WTVM01000164">
    <property type="protein sequence ID" value="NMG04860.1"/>
    <property type="molecule type" value="Genomic_DNA"/>
</dbReference>
<protein>
    <recommendedName>
        <fullName evidence="5">Putrescine-binding periplasmic protein</fullName>
    </recommendedName>
</protein>
<comment type="similarity">
    <text evidence="5">Belongs to the bacterial solute-binding protein PotD/PotF family.</text>
</comment>
<dbReference type="SUPFAM" id="SSF53850">
    <property type="entry name" value="Periplasmic binding protein-like II"/>
    <property type="match status" value="1"/>
</dbReference>
<sequence length="369" mass="41015">MSRLENLFRLSVFTAAVGIAGGAIAQEPPRVHFYNWNDYIADDTLPKFTQETGISVTYDVYDSNEVLEARLFAGNSGFDVVVPTSTHIARHINAGIYLEIDRSKIPNYDTLDPTIMRLIEAVDPGNKFGVPYMWGTTGVGYNVDKIREIFGDDAPTDSWDLVLQPENIAKLASCGVAFLDAPTEIFPTVLNYLGMDPSSTNPRDYSGPALEHLMKLRPHITYFHSSRFITELANGDICAVVGWSGDILQARDRAEEAGNNVNIAYYIPKEGAHLWVDIMAIPKDARHPDNAHKLISYLLAPENMAGITNYVAYANPVPASKAFVDESILEDVGIYPSDEVMEKLFTVGDLPQNVHREMTRAWTRVRTGR</sequence>
<keyword evidence="4 5" id="KW-0574">Periplasm</keyword>
<dbReference type="InterPro" id="IPR006059">
    <property type="entry name" value="SBP"/>
</dbReference>
<comment type="function">
    <text evidence="5">Required for the activity of the bacterial periplasmic transport system of putrescine.</text>
</comment>
<dbReference type="RefSeq" id="WP_168989493.1">
    <property type="nucleotide sequence ID" value="NZ_CAWPHM010000071.1"/>
</dbReference>
<dbReference type="GO" id="GO:0019808">
    <property type="term" value="F:polyamine binding"/>
    <property type="evidence" value="ECO:0007669"/>
    <property type="project" value="InterPro"/>
</dbReference>
<keyword evidence="2 5" id="KW-0813">Transport</keyword>
<evidence type="ECO:0000313" key="7">
    <source>
        <dbReference type="Proteomes" id="UP000599523"/>
    </source>
</evidence>
<dbReference type="Pfam" id="PF13416">
    <property type="entry name" value="SBP_bac_8"/>
    <property type="match status" value="1"/>
</dbReference>
<name>A0A972FHJ8_9RHOO</name>
<evidence type="ECO:0000256" key="5">
    <source>
        <dbReference type="PIRNR" id="PIRNR019574"/>
    </source>
</evidence>
<dbReference type="InterPro" id="IPR001188">
    <property type="entry name" value="Sperm_putr-bd"/>
</dbReference>
<comment type="caution">
    <text evidence="6">The sequence shown here is derived from an EMBL/GenBank/DDBJ whole genome shotgun (WGS) entry which is preliminary data.</text>
</comment>
<keyword evidence="7" id="KW-1185">Reference proteome</keyword>
<gene>
    <name evidence="6" type="ORF">GPA21_18060</name>
</gene>
<evidence type="ECO:0000256" key="4">
    <source>
        <dbReference type="ARBA" id="ARBA00022764"/>
    </source>
</evidence>
<dbReference type="GO" id="GO:0015846">
    <property type="term" value="P:polyamine transport"/>
    <property type="evidence" value="ECO:0007669"/>
    <property type="project" value="InterPro"/>
</dbReference>
<dbReference type="PANTHER" id="PTHR30222:SF12">
    <property type="entry name" value="NORSPERMIDINE SENSOR"/>
    <property type="match status" value="1"/>
</dbReference>
<keyword evidence="3" id="KW-0732">Signal</keyword>
<reference evidence="6" key="1">
    <citation type="submission" date="2019-12" db="EMBL/GenBank/DDBJ databases">
        <title>Comparative genomics gives insights into the taxonomy of the Azoarcus-Aromatoleum group and reveals separate origins of nif in the plant-associated Azoarcus and non-plant-associated Aromatoleum sub-groups.</title>
        <authorList>
            <person name="Lafos M."/>
            <person name="Maluk M."/>
            <person name="Batista M."/>
            <person name="Junghare M."/>
            <person name="Carmona M."/>
            <person name="Faoro H."/>
            <person name="Cruz L.M."/>
            <person name="Battistoni F."/>
            <person name="De Souza E."/>
            <person name="Pedrosa F."/>
            <person name="Chen W.-M."/>
            <person name="Poole P.S."/>
            <person name="Dixon R.A."/>
            <person name="James E.K."/>
        </authorList>
    </citation>
    <scope>NUCLEOTIDE SEQUENCE</scope>
    <source>
        <strain evidence="6">NSC3</strain>
    </source>
</reference>
<dbReference type="PRINTS" id="PR00909">
    <property type="entry name" value="SPERMDNBNDNG"/>
</dbReference>
<proteinExistence type="inferred from homology"/>
<dbReference type="GO" id="GO:0042597">
    <property type="term" value="C:periplasmic space"/>
    <property type="evidence" value="ECO:0007669"/>
    <property type="project" value="UniProtKB-SubCell"/>
</dbReference>
<dbReference type="PANTHER" id="PTHR30222">
    <property type="entry name" value="SPERMIDINE/PUTRESCINE-BINDING PERIPLASMIC PROTEIN"/>
    <property type="match status" value="1"/>
</dbReference>
<organism evidence="6 7">
    <name type="scientific">Azoarcus taiwanensis</name>
    <dbReference type="NCBI Taxonomy" id="666964"/>
    <lineage>
        <taxon>Bacteria</taxon>
        <taxon>Pseudomonadati</taxon>
        <taxon>Pseudomonadota</taxon>
        <taxon>Betaproteobacteria</taxon>
        <taxon>Rhodocyclales</taxon>
        <taxon>Zoogloeaceae</taxon>
        <taxon>Azoarcus</taxon>
    </lineage>
</organism>
<evidence type="ECO:0000313" key="6">
    <source>
        <dbReference type="EMBL" id="NMG04860.1"/>
    </source>
</evidence>
<accession>A0A972FHJ8</accession>
<dbReference type="Gene3D" id="3.40.190.10">
    <property type="entry name" value="Periplasmic binding protein-like II"/>
    <property type="match status" value="2"/>
</dbReference>
<evidence type="ECO:0000256" key="3">
    <source>
        <dbReference type="ARBA" id="ARBA00022729"/>
    </source>
</evidence>